<comment type="subcellular location">
    <subcellularLocation>
        <location evidence="3">Cytoplasm</location>
    </subcellularLocation>
</comment>
<dbReference type="Gene3D" id="3.40.630.20">
    <property type="entry name" value="Peptidase C15, pyroglutamyl peptidase I-like"/>
    <property type="match status" value="1"/>
</dbReference>
<dbReference type="Proteomes" id="UP001179647">
    <property type="component" value="Chromosome"/>
</dbReference>
<reference evidence="10" key="1">
    <citation type="submission" date="2022-10" db="EMBL/GenBank/DDBJ databases">
        <title>Vagococcus sp. isolated from poultry meat.</title>
        <authorList>
            <person name="Johansson P."/>
            <person name="Bjorkroth J."/>
        </authorList>
    </citation>
    <scope>NUCLEOTIDE SEQUENCE</scope>
    <source>
        <strain evidence="10">STAA11</strain>
    </source>
</reference>
<evidence type="ECO:0000256" key="8">
    <source>
        <dbReference type="ARBA" id="ARBA00022807"/>
    </source>
</evidence>
<evidence type="ECO:0000256" key="1">
    <source>
        <dbReference type="ARBA" id="ARBA00001770"/>
    </source>
</evidence>
<dbReference type="PANTHER" id="PTHR23402">
    <property type="entry name" value="PROTEASE FAMILY C15 PYROGLUTAMYL-PEPTIDASE I-RELATED"/>
    <property type="match status" value="1"/>
</dbReference>
<feature type="active site" evidence="9">
    <location>
        <position position="78"/>
    </location>
</feature>
<comment type="catalytic activity">
    <reaction evidence="1 9">
        <text>Release of an N-terminal pyroglutamyl group from a polypeptide, the second amino acid generally not being Pro.</text>
        <dbReference type="EC" id="3.4.19.3"/>
    </reaction>
</comment>
<dbReference type="GO" id="GO:0006508">
    <property type="term" value="P:proteolysis"/>
    <property type="evidence" value="ECO:0007669"/>
    <property type="project" value="UniProtKB-KW"/>
</dbReference>
<evidence type="ECO:0000313" key="10">
    <source>
        <dbReference type="EMBL" id="WEG73028.1"/>
    </source>
</evidence>
<comment type="function">
    <text evidence="2">Removes 5-oxoproline from various penultimate amino acid residues except L-proline.</text>
</comment>
<dbReference type="PROSITE" id="PS01333">
    <property type="entry name" value="PYRASE_GLU"/>
    <property type="match status" value="1"/>
</dbReference>
<evidence type="ECO:0000256" key="5">
    <source>
        <dbReference type="ARBA" id="ARBA00022490"/>
    </source>
</evidence>
<dbReference type="InterPro" id="IPR036440">
    <property type="entry name" value="Peptidase_C15-like_sf"/>
</dbReference>
<keyword evidence="5" id="KW-0963">Cytoplasm</keyword>
<dbReference type="FunFam" id="3.40.630.20:FF:000001">
    <property type="entry name" value="Pyrrolidone-carboxylate peptidase"/>
    <property type="match status" value="1"/>
</dbReference>
<dbReference type="InterPro" id="IPR029762">
    <property type="entry name" value="PGP-I_bact-type"/>
</dbReference>
<keyword evidence="6" id="KW-0645">Protease</keyword>
<evidence type="ECO:0000313" key="11">
    <source>
        <dbReference type="Proteomes" id="UP001179647"/>
    </source>
</evidence>
<dbReference type="EC" id="3.4.19.3" evidence="9"/>
<keyword evidence="8" id="KW-0788">Thiol protease</keyword>
<dbReference type="PRINTS" id="PR00706">
    <property type="entry name" value="PYROGLUPTASE"/>
</dbReference>
<protein>
    <recommendedName>
        <fullName evidence="9">Pyroglutamyl-peptidase I</fullName>
        <ecNumber evidence="9">3.4.19.3</ecNumber>
    </recommendedName>
</protein>
<dbReference type="RefSeq" id="WP_275468830.1">
    <property type="nucleotide sequence ID" value="NZ_CP110232.1"/>
</dbReference>
<keyword evidence="11" id="KW-1185">Reference proteome</keyword>
<evidence type="ECO:0000256" key="3">
    <source>
        <dbReference type="ARBA" id="ARBA00004496"/>
    </source>
</evidence>
<dbReference type="NCBIfam" id="NF009676">
    <property type="entry name" value="PRK13197.1"/>
    <property type="match status" value="1"/>
</dbReference>
<dbReference type="PIRSF" id="PIRSF015592">
    <property type="entry name" value="Prld-crbxl_pptds"/>
    <property type="match status" value="1"/>
</dbReference>
<dbReference type="GO" id="GO:0005829">
    <property type="term" value="C:cytosol"/>
    <property type="evidence" value="ECO:0007669"/>
    <property type="project" value="InterPro"/>
</dbReference>
<dbReference type="AlphaFoldDB" id="A0AAF0CU91"/>
<dbReference type="KEGG" id="vie:OL234_08630"/>
<evidence type="ECO:0000256" key="2">
    <source>
        <dbReference type="ARBA" id="ARBA00002280"/>
    </source>
</evidence>
<dbReference type="NCBIfam" id="TIGR00504">
    <property type="entry name" value="pyro_pdase"/>
    <property type="match status" value="1"/>
</dbReference>
<evidence type="ECO:0000256" key="9">
    <source>
        <dbReference type="PROSITE-ProRule" id="PRU10076"/>
    </source>
</evidence>
<dbReference type="InterPro" id="IPR033693">
    <property type="entry name" value="PGPEP1_Glu_AS"/>
</dbReference>
<dbReference type="Pfam" id="PF01470">
    <property type="entry name" value="Peptidase_C15"/>
    <property type="match status" value="1"/>
</dbReference>
<organism evidence="10 11">
    <name type="scientific">Vagococcus intermedius</name>
    <dbReference type="NCBI Taxonomy" id="2991418"/>
    <lineage>
        <taxon>Bacteria</taxon>
        <taxon>Bacillati</taxon>
        <taxon>Bacillota</taxon>
        <taxon>Bacilli</taxon>
        <taxon>Lactobacillales</taxon>
        <taxon>Enterococcaceae</taxon>
        <taxon>Vagococcus</taxon>
    </lineage>
</organism>
<evidence type="ECO:0000256" key="6">
    <source>
        <dbReference type="ARBA" id="ARBA00022670"/>
    </source>
</evidence>
<name>A0AAF0CU91_9ENTE</name>
<sequence length="216" mass="23623">MKILLTGFKPFGNESCNPSWEAVKLVPESLSGASIIKLELPTVFGKATEVLYQTIESEHPDIVLNLGQAGGRAGLSLERVAINIADARIPDNEGNQPIDEPIRADGAPAYFSTLPLKEMALKMSQAGYLVGISNTAGTFVCNQIMYDVHYLIDKQYNQMKAGFIHVPYNHQQVDEKRDVPSMSNHDMSQALVVGLERLIELKGEKSGEILLGGSEH</sequence>
<dbReference type="InterPro" id="IPR016125">
    <property type="entry name" value="Peptidase_C15-like"/>
</dbReference>
<proteinExistence type="inferred from homology"/>
<dbReference type="PANTHER" id="PTHR23402:SF1">
    <property type="entry name" value="PYROGLUTAMYL-PEPTIDASE I"/>
    <property type="match status" value="1"/>
</dbReference>
<dbReference type="SUPFAM" id="SSF53182">
    <property type="entry name" value="Pyrrolidone carboxyl peptidase (pyroglutamate aminopeptidase)"/>
    <property type="match status" value="1"/>
</dbReference>
<dbReference type="GO" id="GO:0016920">
    <property type="term" value="F:pyroglutamyl-peptidase activity"/>
    <property type="evidence" value="ECO:0007669"/>
    <property type="project" value="UniProtKB-EC"/>
</dbReference>
<dbReference type="InterPro" id="IPR000816">
    <property type="entry name" value="Peptidase_C15"/>
</dbReference>
<accession>A0AAF0CU91</accession>
<evidence type="ECO:0000256" key="4">
    <source>
        <dbReference type="ARBA" id="ARBA00006641"/>
    </source>
</evidence>
<gene>
    <name evidence="10" type="primary">pcp</name>
    <name evidence="10" type="ORF">OL234_08630</name>
</gene>
<dbReference type="EMBL" id="CP110232">
    <property type="protein sequence ID" value="WEG73028.1"/>
    <property type="molecule type" value="Genomic_DNA"/>
</dbReference>
<keyword evidence="7 10" id="KW-0378">Hydrolase</keyword>
<dbReference type="CDD" id="cd00501">
    <property type="entry name" value="Peptidase_C15"/>
    <property type="match status" value="1"/>
</dbReference>
<comment type="similarity">
    <text evidence="4">Belongs to the peptidase C15 family.</text>
</comment>
<evidence type="ECO:0000256" key="7">
    <source>
        <dbReference type="ARBA" id="ARBA00022801"/>
    </source>
</evidence>